<reference evidence="1 2" key="1">
    <citation type="journal article" date="2022" name="DNA Res.">
        <title>Chromosomal-level genome assembly of the orchid tree Bauhinia variegata (Leguminosae; Cercidoideae) supports the allotetraploid origin hypothesis of Bauhinia.</title>
        <authorList>
            <person name="Zhong Y."/>
            <person name="Chen Y."/>
            <person name="Zheng D."/>
            <person name="Pang J."/>
            <person name="Liu Y."/>
            <person name="Luo S."/>
            <person name="Meng S."/>
            <person name="Qian L."/>
            <person name="Wei D."/>
            <person name="Dai S."/>
            <person name="Zhou R."/>
        </authorList>
    </citation>
    <scope>NUCLEOTIDE SEQUENCE [LARGE SCALE GENOMIC DNA]</scope>
    <source>
        <strain evidence="1">BV-YZ2020</strain>
    </source>
</reference>
<keyword evidence="2" id="KW-1185">Reference proteome</keyword>
<accession>A0ACB9Q822</accession>
<sequence>MNTEGYHNYRTAASGTDDKVSKKKRWSLESLKDCSSPEWCPNFAAAEACKSFDDDPSLGFRFSVLYLREVSKLIVKEEEEKA</sequence>
<dbReference type="EMBL" id="CM039426">
    <property type="protein sequence ID" value="KAI4356916.1"/>
    <property type="molecule type" value="Genomic_DNA"/>
</dbReference>
<comment type="caution">
    <text evidence="1">The sequence shown here is derived from an EMBL/GenBank/DDBJ whole genome shotgun (WGS) entry which is preliminary data.</text>
</comment>
<gene>
    <name evidence="1" type="ORF">L6164_000897</name>
</gene>
<name>A0ACB9Q822_BAUVA</name>
<organism evidence="1 2">
    <name type="scientific">Bauhinia variegata</name>
    <name type="common">Purple orchid tree</name>
    <name type="synonym">Phanera variegata</name>
    <dbReference type="NCBI Taxonomy" id="167791"/>
    <lineage>
        <taxon>Eukaryota</taxon>
        <taxon>Viridiplantae</taxon>
        <taxon>Streptophyta</taxon>
        <taxon>Embryophyta</taxon>
        <taxon>Tracheophyta</taxon>
        <taxon>Spermatophyta</taxon>
        <taxon>Magnoliopsida</taxon>
        <taxon>eudicotyledons</taxon>
        <taxon>Gunneridae</taxon>
        <taxon>Pentapetalae</taxon>
        <taxon>rosids</taxon>
        <taxon>fabids</taxon>
        <taxon>Fabales</taxon>
        <taxon>Fabaceae</taxon>
        <taxon>Cercidoideae</taxon>
        <taxon>Cercideae</taxon>
        <taxon>Bauhiniinae</taxon>
        <taxon>Bauhinia</taxon>
    </lineage>
</organism>
<dbReference type="Proteomes" id="UP000828941">
    <property type="component" value="Chromosome 1"/>
</dbReference>
<evidence type="ECO:0000313" key="2">
    <source>
        <dbReference type="Proteomes" id="UP000828941"/>
    </source>
</evidence>
<proteinExistence type="predicted"/>
<evidence type="ECO:0000313" key="1">
    <source>
        <dbReference type="EMBL" id="KAI4356916.1"/>
    </source>
</evidence>
<protein>
    <submittedName>
        <fullName evidence="1">Uncharacterized protein</fullName>
    </submittedName>
</protein>